<dbReference type="InterPro" id="IPR004360">
    <property type="entry name" value="Glyas_Fos-R_dOase_dom"/>
</dbReference>
<protein>
    <submittedName>
        <fullName evidence="2">VOC family protein</fullName>
    </submittedName>
</protein>
<evidence type="ECO:0000259" key="1">
    <source>
        <dbReference type="PROSITE" id="PS51819"/>
    </source>
</evidence>
<evidence type="ECO:0000313" key="3">
    <source>
        <dbReference type="Proteomes" id="UP000813672"/>
    </source>
</evidence>
<dbReference type="InterPro" id="IPR029068">
    <property type="entry name" value="Glyas_Bleomycin-R_OHBP_Dase"/>
</dbReference>
<dbReference type="SUPFAM" id="SSF54593">
    <property type="entry name" value="Glyoxalase/Bleomycin resistance protein/Dihydroxybiphenyl dioxygenase"/>
    <property type="match status" value="1"/>
</dbReference>
<dbReference type="InterPro" id="IPR037523">
    <property type="entry name" value="VOC_core"/>
</dbReference>
<dbReference type="PANTHER" id="PTHR46142">
    <property type="match status" value="1"/>
</dbReference>
<dbReference type="EMBL" id="JAGQAF010000011">
    <property type="protein sequence ID" value="MCE8539231.1"/>
    <property type="molecule type" value="Genomic_DNA"/>
</dbReference>
<dbReference type="Proteomes" id="UP000813672">
    <property type="component" value="Unassembled WGS sequence"/>
</dbReference>
<comment type="caution">
    <text evidence="2">The sequence shown here is derived from an EMBL/GenBank/DDBJ whole genome shotgun (WGS) entry which is preliminary data.</text>
</comment>
<dbReference type="PROSITE" id="PS51819">
    <property type="entry name" value="VOC"/>
    <property type="match status" value="1"/>
</dbReference>
<reference evidence="2" key="1">
    <citation type="journal article" date="2021" name="Environ. Microbiol.">
        <title>Cryptic niche differentiation of novel sediment ecotypes of Rugeria pomeroyi correlates with nitrate respiration.</title>
        <authorList>
            <person name="Lin X."/>
            <person name="McNichol J."/>
            <person name="Chu X."/>
            <person name="Qian Y."/>
            <person name="Luo H."/>
        </authorList>
    </citation>
    <scope>NUCLEOTIDE SEQUENCE</scope>
    <source>
        <strain evidence="2">SZCCDBB064</strain>
    </source>
</reference>
<organism evidence="2 3">
    <name type="scientific">Ruegeria pomeroyi</name>
    <dbReference type="NCBI Taxonomy" id="89184"/>
    <lineage>
        <taxon>Bacteria</taxon>
        <taxon>Pseudomonadati</taxon>
        <taxon>Pseudomonadota</taxon>
        <taxon>Alphaproteobacteria</taxon>
        <taxon>Rhodobacterales</taxon>
        <taxon>Roseobacteraceae</taxon>
        <taxon>Ruegeria</taxon>
    </lineage>
</organism>
<dbReference type="Pfam" id="PF00903">
    <property type="entry name" value="Glyoxalase"/>
    <property type="match status" value="1"/>
</dbReference>
<gene>
    <name evidence="2" type="ORF">KBY27_17375</name>
</gene>
<evidence type="ECO:0000313" key="2">
    <source>
        <dbReference type="EMBL" id="MCE8539231.1"/>
    </source>
</evidence>
<accession>A0A9Q3WN90</accession>
<sequence>MRNAEVRPFADLGPAITTLHRGPPEGIFAAVARLRLGRRSGQRTKRTFCATFAIARIQDFEKRDFMPKILLHHVSYPVRDVEVSASFYESLFNLERLDRPPFSIPGVWLACDDRQIHLVLNAAGTFRTKSSPDIADVHFAFWTDDFEEMVERLEVAGFREDLPEGDRKRLIILREGLAGFPQLYLLDPDLNTIEVNAAQMPREP</sequence>
<dbReference type="PANTHER" id="PTHR46142:SF3">
    <property type="entry name" value="F18B13.24 PROTEIN"/>
    <property type="match status" value="1"/>
</dbReference>
<name>A0A9Q3WN90_9RHOB</name>
<dbReference type="RefSeq" id="WP_234221195.1">
    <property type="nucleotide sequence ID" value="NZ_JAGQAF010000011.1"/>
</dbReference>
<feature type="domain" description="VOC" evidence="1">
    <location>
        <begin position="70"/>
        <end position="198"/>
    </location>
</feature>
<dbReference type="Gene3D" id="3.10.180.10">
    <property type="entry name" value="2,3-Dihydroxybiphenyl 1,2-Dioxygenase, domain 1"/>
    <property type="match status" value="1"/>
</dbReference>
<dbReference type="AlphaFoldDB" id="A0A9Q3WN90"/>
<proteinExistence type="predicted"/>